<dbReference type="AlphaFoldDB" id="A0A1V4AB29"/>
<feature type="compositionally biased region" description="Basic and acidic residues" evidence="1">
    <location>
        <begin position="79"/>
        <end position="88"/>
    </location>
</feature>
<accession>A0A1V4AB29</accession>
<proteinExistence type="predicted"/>
<comment type="caution">
    <text evidence="2">The sequence shown here is derived from an EMBL/GenBank/DDBJ whole genome shotgun (WGS) entry which is preliminary data.</text>
</comment>
<reference evidence="2 3" key="1">
    <citation type="submission" date="2017-02" db="EMBL/GenBank/DDBJ databases">
        <title>Draft Genome Sequence of Streptomyces tsukubaensis F601, a Producer of the immunosuppressant tacrolimus FK506.</title>
        <authorList>
            <person name="Zong G."/>
            <person name="Zhong C."/>
            <person name="Fu J."/>
            <person name="Qin R."/>
            <person name="Cao G."/>
        </authorList>
    </citation>
    <scope>NUCLEOTIDE SEQUENCE [LARGE SCALE GENOMIC DNA]</scope>
    <source>
        <strain evidence="2 3">F601</strain>
    </source>
</reference>
<keyword evidence="3" id="KW-1185">Reference proteome</keyword>
<dbReference type="STRING" id="83656.B1H18_12250"/>
<feature type="region of interest" description="Disordered" evidence="1">
    <location>
        <begin position="65"/>
        <end position="94"/>
    </location>
</feature>
<name>A0A1V4AB29_9ACTN</name>
<organism evidence="2 3">
    <name type="scientific">Streptomyces tsukubensis</name>
    <dbReference type="NCBI Taxonomy" id="83656"/>
    <lineage>
        <taxon>Bacteria</taxon>
        <taxon>Bacillati</taxon>
        <taxon>Actinomycetota</taxon>
        <taxon>Actinomycetes</taxon>
        <taxon>Kitasatosporales</taxon>
        <taxon>Streptomycetaceae</taxon>
        <taxon>Streptomyces</taxon>
    </lineage>
</organism>
<evidence type="ECO:0000256" key="1">
    <source>
        <dbReference type="SAM" id="MobiDB-lite"/>
    </source>
</evidence>
<dbReference type="EMBL" id="MVFC01000007">
    <property type="protein sequence ID" value="OON80636.1"/>
    <property type="molecule type" value="Genomic_DNA"/>
</dbReference>
<dbReference type="Proteomes" id="UP000190539">
    <property type="component" value="Unassembled WGS sequence"/>
</dbReference>
<sequence>MLGPAVSVLAVLVLALGWFGLWRSVVVRTWLGFLVAGQHRHAVGLFSYSRGAGYTDAFHRKQGPLAAMTPPRFGYGGPHRRDGRPVEGRRHRPA</sequence>
<gene>
    <name evidence="2" type="ORF">B1H18_12250</name>
</gene>
<protein>
    <submittedName>
        <fullName evidence="2">Uncharacterized protein</fullName>
    </submittedName>
</protein>
<evidence type="ECO:0000313" key="2">
    <source>
        <dbReference type="EMBL" id="OON80636.1"/>
    </source>
</evidence>
<evidence type="ECO:0000313" key="3">
    <source>
        <dbReference type="Proteomes" id="UP000190539"/>
    </source>
</evidence>